<reference evidence="1 2" key="1">
    <citation type="submission" date="2021-03" db="EMBL/GenBank/DDBJ databases">
        <title>Sequencing the genomes of 1000 actinobacteria strains.</title>
        <authorList>
            <person name="Klenk H.-P."/>
        </authorList>
    </citation>
    <scope>NUCLEOTIDE SEQUENCE [LARGE SCALE GENOMIC DNA]</scope>
    <source>
        <strain evidence="1 2">DSM 44580</strain>
    </source>
</reference>
<comment type="caution">
    <text evidence="1">The sequence shown here is derived from an EMBL/GenBank/DDBJ whole genome shotgun (WGS) entry which is preliminary data.</text>
</comment>
<sequence>MHGDFSRLTFRPDRRYSAVLAQQGRVLLDAEANEQSALDRHHHRRALADLIGRWGGPRGATGFRITHIPQGEKDPADLHIGGGRYYVDGILVEADRPQPGRAVADEPGTDAVPLEWTYWEQPDAYRDREDEHERHHLPAAFPFLVYLKVTDLLVTAIQDPSLRETALGPSLPDTAARLKTAWQVLPLTAADGFRVPDRPTPENLVAAFDTWVRDTRSTATLAARAQRPARTEHDPCLTAPEARYRGEENQLYRVEVHQAGEKKTFKWSRENGSVTLPVSSVDGTWVTLAEPARDLKLGLSTGDWVDLTDNAVAARGETPHLAQVVDVDQEALRVELSAPPPAGLVHHPLLRRWDQRGPAQDLVEGRWLDLEDGIQVWFGTGGTYRVGDHWTIPARTLTGEVEWPVDPKGDPLLQTTHGIHHHCAPLAWVTAAGQLTDLRLAFGGLAQPL</sequence>
<proteinExistence type="predicted"/>
<evidence type="ECO:0000313" key="1">
    <source>
        <dbReference type="EMBL" id="MBP2477032.1"/>
    </source>
</evidence>
<evidence type="ECO:0000313" key="2">
    <source>
        <dbReference type="Proteomes" id="UP001519363"/>
    </source>
</evidence>
<dbReference type="Proteomes" id="UP001519363">
    <property type="component" value="Unassembled WGS sequence"/>
</dbReference>
<dbReference type="InterPro" id="IPR045392">
    <property type="entry name" value="DUF6519"/>
</dbReference>
<dbReference type="Pfam" id="PF20129">
    <property type="entry name" value="DUF6519"/>
    <property type="match status" value="2"/>
</dbReference>
<dbReference type="EMBL" id="JAGIOO010000001">
    <property type="protein sequence ID" value="MBP2477032.1"/>
    <property type="molecule type" value="Genomic_DNA"/>
</dbReference>
<gene>
    <name evidence="1" type="ORF">JOF53_005904</name>
</gene>
<protein>
    <submittedName>
        <fullName evidence="1">Uncharacterized protein</fullName>
    </submittedName>
</protein>
<accession>A0ABS5AL93</accession>
<organism evidence="1 2">
    <name type="scientific">Crossiella equi</name>
    <dbReference type="NCBI Taxonomy" id="130796"/>
    <lineage>
        <taxon>Bacteria</taxon>
        <taxon>Bacillati</taxon>
        <taxon>Actinomycetota</taxon>
        <taxon>Actinomycetes</taxon>
        <taxon>Pseudonocardiales</taxon>
        <taxon>Pseudonocardiaceae</taxon>
        <taxon>Crossiella</taxon>
    </lineage>
</organism>
<keyword evidence="2" id="KW-1185">Reference proteome</keyword>
<dbReference type="RefSeq" id="WP_086785393.1">
    <property type="nucleotide sequence ID" value="NZ_JAGIOO010000001.1"/>
</dbReference>
<name>A0ABS5AL93_9PSEU</name>